<gene>
    <name evidence="2" type="ORF">ARMGADRAFT_1046891</name>
</gene>
<feature type="transmembrane region" description="Helical" evidence="1">
    <location>
        <begin position="6"/>
        <end position="28"/>
    </location>
</feature>
<evidence type="ECO:0000256" key="1">
    <source>
        <dbReference type="SAM" id="Phobius"/>
    </source>
</evidence>
<keyword evidence="3" id="KW-1185">Reference proteome</keyword>
<sequence>MCYMLISLYLVPMLTLHLHLIAWIHNALSLQEIHDRLIGEDSEFQKQLFAYLEAAHTGDYLTDTSLDVMQFRQKEMMKLTYEDPTEILPQSPPPQCIYDADNCTQLDTLVNIVNVHSCHENTYPDGTLKKNATSKGCKDNKWGKCRGQFPYPLHSETCVEPEIGHVNLKKYTSIKAVLIYVSDYIIKPALKIHVFFDVIKGIF</sequence>
<protein>
    <recommendedName>
        <fullName evidence="4">Helitron helicase-like domain-containing protein</fullName>
    </recommendedName>
</protein>
<dbReference type="STRING" id="47427.A0A2H3DMZ8"/>
<dbReference type="EMBL" id="KZ293665">
    <property type="protein sequence ID" value="PBK90457.1"/>
    <property type="molecule type" value="Genomic_DNA"/>
</dbReference>
<evidence type="ECO:0000313" key="2">
    <source>
        <dbReference type="EMBL" id="PBK90457.1"/>
    </source>
</evidence>
<dbReference type="Proteomes" id="UP000217790">
    <property type="component" value="Unassembled WGS sequence"/>
</dbReference>
<reference evidence="3" key="1">
    <citation type="journal article" date="2017" name="Nat. Ecol. Evol.">
        <title>Genome expansion and lineage-specific genetic innovations in the forest pathogenic fungi Armillaria.</title>
        <authorList>
            <person name="Sipos G."/>
            <person name="Prasanna A.N."/>
            <person name="Walter M.C."/>
            <person name="O'Connor E."/>
            <person name="Balint B."/>
            <person name="Krizsan K."/>
            <person name="Kiss B."/>
            <person name="Hess J."/>
            <person name="Varga T."/>
            <person name="Slot J."/>
            <person name="Riley R."/>
            <person name="Boka B."/>
            <person name="Rigling D."/>
            <person name="Barry K."/>
            <person name="Lee J."/>
            <person name="Mihaltcheva S."/>
            <person name="LaButti K."/>
            <person name="Lipzen A."/>
            <person name="Waldron R."/>
            <person name="Moloney N.M."/>
            <person name="Sperisen C."/>
            <person name="Kredics L."/>
            <person name="Vagvoelgyi C."/>
            <person name="Patrignani A."/>
            <person name="Fitzpatrick D."/>
            <person name="Nagy I."/>
            <person name="Doyle S."/>
            <person name="Anderson J.B."/>
            <person name="Grigoriev I.V."/>
            <person name="Gueldener U."/>
            <person name="Muensterkoetter M."/>
            <person name="Nagy L.G."/>
        </authorList>
    </citation>
    <scope>NUCLEOTIDE SEQUENCE [LARGE SCALE GENOMIC DNA]</scope>
    <source>
        <strain evidence="3">Ar21-2</strain>
    </source>
</reference>
<dbReference type="OMA" id="CHENTYP"/>
<accession>A0A2H3DMZ8</accession>
<evidence type="ECO:0000313" key="3">
    <source>
        <dbReference type="Proteomes" id="UP000217790"/>
    </source>
</evidence>
<organism evidence="2 3">
    <name type="scientific">Armillaria gallica</name>
    <name type="common">Bulbous honey fungus</name>
    <name type="synonym">Armillaria bulbosa</name>
    <dbReference type="NCBI Taxonomy" id="47427"/>
    <lineage>
        <taxon>Eukaryota</taxon>
        <taxon>Fungi</taxon>
        <taxon>Dikarya</taxon>
        <taxon>Basidiomycota</taxon>
        <taxon>Agaricomycotina</taxon>
        <taxon>Agaricomycetes</taxon>
        <taxon>Agaricomycetidae</taxon>
        <taxon>Agaricales</taxon>
        <taxon>Marasmiineae</taxon>
        <taxon>Physalacriaceae</taxon>
        <taxon>Armillaria</taxon>
    </lineage>
</organism>
<keyword evidence="1" id="KW-0472">Membrane</keyword>
<evidence type="ECO:0008006" key="4">
    <source>
        <dbReference type="Google" id="ProtNLM"/>
    </source>
</evidence>
<keyword evidence="1" id="KW-0812">Transmembrane</keyword>
<proteinExistence type="predicted"/>
<dbReference type="InParanoid" id="A0A2H3DMZ8"/>
<keyword evidence="1" id="KW-1133">Transmembrane helix</keyword>
<dbReference type="AlphaFoldDB" id="A0A2H3DMZ8"/>
<name>A0A2H3DMZ8_ARMGA</name>
<dbReference type="OrthoDB" id="3229882at2759"/>